<dbReference type="STRING" id="343013.SAMN04489707_101065"/>
<evidence type="ECO:0000313" key="1">
    <source>
        <dbReference type="EMBL" id="SFU59448.1"/>
    </source>
</evidence>
<dbReference type="EMBL" id="FPBX01000010">
    <property type="protein sequence ID" value="SFU59448.1"/>
    <property type="molecule type" value="Genomic_DNA"/>
</dbReference>
<evidence type="ECO:0000313" key="2">
    <source>
        <dbReference type="Proteomes" id="UP000183656"/>
    </source>
</evidence>
<accession>A0A1I7HFD1</accession>
<gene>
    <name evidence="1" type="ORF">SAMN04489707_101065</name>
</gene>
<name>A0A1I7HFD1_9BURK</name>
<dbReference type="RefSeq" id="WP_139235374.1">
    <property type="nucleotide sequence ID" value="NZ_CYIG01000004.1"/>
</dbReference>
<protein>
    <submittedName>
        <fullName evidence="1">Uncharacterized protein</fullName>
    </submittedName>
</protein>
<proteinExistence type="predicted"/>
<organism evidence="1 2">
    <name type="scientific">Paenacidovorax caeni</name>
    <dbReference type="NCBI Taxonomy" id="343013"/>
    <lineage>
        <taxon>Bacteria</taxon>
        <taxon>Pseudomonadati</taxon>
        <taxon>Pseudomonadota</taxon>
        <taxon>Betaproteobacteria</taxon>
        <taxon>Burkholderiales</taxon>
        <taxon>Comamonadaceae</taxon>
        <taxon>Paenacidovorax</taxon>
    </lineage>
</organism>
<dbReference type="Proteomes" id="UP000183656">
    <property type="component" value="Unassembled WGS sequence"/>
</dbReference>
<reference evidence="1 2" key="1">
    <citation type="submission" date="2016-10" db="EMBL/GenBank/DDBJ databases">
        <authorList>
            <person name="de Groot N.N."/>
        </authorList>
    </citation>
    <scope>NUCLEOTIDE SEQUENCE [LARGE SCALE GENOMIC DNA]</scope>
    <source>
        <strain evidence="1 2">R-24608</strain>
    </source>
</reference>
<keyword evidence="2" id="KW-1185">Reference proteome</keyword>
<sequence length="153" mass="16415">MNTLKHPIALTLPVSSKTGLAHAAISVRGWGYDVPIPLDITFTEGRDSAEQVRNILSRTICKNACTSAVASDLPRTMGSRDLRAPRRVFISLMLRAYLAHIAAHGMGDAAATYTVQANARLRAGHCGHPPSTAPWLSASAPIWVTHERLALAP</sequence>
<dbReference type="AlphaFoldDB" id="A0A1I7HFD1"/>